<evidence type="ECO:0000256" key="4">
    <source>
        <dbReference type="ARBA" id="ARBA00022884"/>
    </source>
</evidence>
<evidence type="ECO:0000313" key="8">
    <source>
        <dbReference type="EMBL" id="KJV55264.1"/>
    </source>
</evidence>
<evidence type="ECO:0000256" key="3">
    <source>
        <dbReference type="ARBA" id="ARBA00022730"/>
    </source>
</evidence>
<accession>A0A0F3MKZ7</accession>
<keyword evidence="6" id="KW-0687">Ribonucleoprotein</keyword>
<keyword evidence="3" id="KW-0699">rRNA-binding</keyword>
<dbReference type="PANTHER" id="PTHR11229:SF16">
    <property type="entry name" value="LARGE RIBOSOMAL SUBUNIT PROTEIN UL3C"/>
    <property type="match status" value="1"/>
</dbReference>
<dbReference type="EMBL" id="LANP01000025">
    <property type="protein sequence ID" value="KJV55264.1"/>
    <property type="molecule type" value="Genomic_DNA"/>
</dbReference>
<dbReference type="Gene3D" id="2.40.30.10">
    <property type="entry name" value="Translation factors"/>
    <property type="match status" value="1"/>
</dbReference>
<evidence type="ECO:0000256" key="5">
    <source>
        <dbReference type="ARBA" id="ARBA00022980"/>
    </source>
</evidence>
<evidence type="ECO:0000256" key="6">
    <source>
        <dbReference type="ARBA" id="ARBA00023274"/>
    </source>
</evidence>
<dbReference type="Proteomes" id="UP000033616">
    <property type="component" value="Unassembled WGS sequence"/>
</dbReference>
<gene>
    <name evidence="8" type="primary">rplC</name>
    <name evidence="8" type="ORF">OCHUTO_0891</name>
</gene>
<dbReference type="InterPro" id="IPR000597">
    <property type="entry name" value="Ribosomal_uL3"/>
</dbReference>
<dbReference type="InterPro" id="IPR009000">
    <property type="entry name" value="Transl_B-barrel_sf"/>
</dbReference>
<dbReference type="Pfam" id="PF00297">
    <property type="entry name" value="Ribosomal_L3"/>
    <property type="match status" value="1"/>
</dbReference>
<name>A0A0F3MKZ7_9RICK</name>
<organism evidence="8 9">
    <name type="scientific">Orientia chuto str. Dubai</name>
    <dbReference type="NCBI Taxonomy" id="1359168"/>
    <lineage>
        <taxon>Bacteria</taxon>
        <taxon>Pseudomonadati</taxon>
        <taxon>Pseudomonadota</taxon>
        <taxon>Alphaproteobacteria</taxon>
        <taxon>Rickettsiales</taxon>
        <taxon>Rickettsiaceae</taxon>
        <taxon>Rickettsieae</taxon>
        <taxon>Orientia</taxon>
    </lineage>
</organism>
<keyword evidence="4" id="KW-0694">RNA-binding</keyword>
<evidence type="ECO:0000313" key="9">
    <source>
        <dbReference type="Proteomes" id="UP000033616"/>
    </source>
</evidence>
<dbReference type="PANTHER" id="PTHR11229">
    <property type="entry name" value="50S RIBOSOMAL PROTEIN L3"/>
    <property type="match status" value="1"/>
</dbReference>
<dbReference type="SUPFAM" id="SSF50447">
    <property type="entry name" value="Translation proteins"/>
    <property type="match status" value="1"/>
</dbReference>
<keyword evidence="5 8" id="KW-0689">Ribosomal protein</keyword>
<sequence length="217" mass="23943">MKNIRSGLIAEKLGMGSNFDENGKKVAITYLKVDICQVLWHKLTSSSGYNAVVLGYKDVSPLKVKKPMRSIFSKVKINPKAIIKEFKVEKEQMLKVGDILDASYFRVGQYVDVKGIPIGKGFAGPMKRHGFRGLEATHGVSISHRSHGSTGNRAYPGRTFKNKKMAGRMGGKKFVTIANLRVYSFDLEKRLLAIQGGIPGKKGAIVYITDAVKKLLL</sequence>
<reference evidence="8 9" key="1">
    <citation type="submission" date="2015-02" db="EMBL/GenBank/DDBJ databases">
        <title>Genome Sequencing of Rickettsiales.</title>
        <authorList>
            <person name="Daugherty S.C."/>
            <person name="Su Q."/>
            <person name="Abolude K."/>
            <person name="Beier-Sexton M."/>
            <person name="Carlyon J.A."/>
            <person name="Carter R."/>
            <person name="Day N.P."/>
            <person name="Dumler S.J."/>
            <person name="Dyachenko V."/>
            <person name="Godinez A."/>
            <person name="Kurtti T.J."/>
            <person name="Lichay M."/>
            <person name="Mullins K.E."/>
            <person name="Ott S."/>
            <person name="Pappas-Brown V."/>
            <person name="Paris D.H."/>
            <person name="Patel P."/>
            <person name="Richards A.L."/>
            <person name="Sadzewicz L."/>
            <person name="Sears K."/>
            <person name="Seidman D."/>
            <person name="Sengamalay N."/>
            <person name="Stenos J."/>
            <person name="Tallon L.J."/>
            <person name="Vincent G."/>
            <person name="Fraser C.M."/>
            <person name="Munderloh U."/>
            <person name="Dunning-Hotopp J.C."/>
        </authorList>
    </citation>
    <scope>NUCLEOTIDE SEQUENCE [LARGE SCALE GENOMIC DNA]</scope>
    <source>
        <strain evidence="8 9">Fuller</strain>
    </source>
</reference>
<dbReference type="GO" id="GO:0019843">
    <property type="term" value="F:rRNA binding"/>
    <property type="evidence" value="ECO:0007669"/>
    <property type="project" value="UniProtKB-KW"/>
</dbReference>
<dbReference type="GO" id="GO:1990904">
    <property type="term" value="C:ribonucleoprotein complex"/>
    <property type="evidence" value="ECO:0007669"/>
    <property type="project" value="UniProtKB-KW"/>
</dbReference>
<dbReference type="Gene3D" id="3.30.160.810">
    <property type="match status" value="1"/>
</dbReference>
<proteinExistence type="inferred from homology"/>
<dbReference type="AlphaFoldDB" id="A0A0F3MKZ7"/>
<dbReference type="STRING" id="1359168.OCHUTO_0891"/>
<keyword evidence="2" id="KW-0488">Methylation</keyword>
<dbReference type="NCBIfam" id="TIGR03625">
    <property type="entry name" value="L3_bact"/>
    <property type="match status" value="1"/>
</dbReference>
<dbReference type="InterPro" id="IPR019927">
    <property type="entry name" value="Ribosomal_uL3_bac/org-type"/>
</dbReference>
<evidence type="ECO:0000256" key="7">
    <source>
        <dbReference type="NCBIfam" id="TIGR03625"/>
    </source>
</evidence>
<evidence type="ECO:0000256" key="2">
    <source>
        <dbReference type="ARBA" id="ARBA00022481"/>
    </source>
</evidence>
<evidence type="ECO:0000256" key="1">
    <source>
        <dbReference type="ARBA" id="ARBA00006540"/>
    </source>
</evidence>
<dbReference type="GO" id="GO:0003735">
    <property type="term" value="F:structural constituent of ribosome"/>
    <property type="evidence" value="ECO:0007669"/>
    <property type="project" value="UniProtKB-UniRule"/>
</dbReference>
<comment type="caution">
    <text evidence="8">The sequence shown here is derived from an EMBL/GenBank/DDBJ whole genome shotgun (WGS) entry which is preliminary data.</text>
</comment>
<dbReference type="GO" id="GO:0006412">
    <property type="term" value="P:translation"/>
    <property type="evidence" value="ECO:0007669"/>
    <property type="project" value="UniProtKB-UniRule"/>
</dbReference>
<keyword evidence="9" id="KW-1185">Reference proteome</keyword>
<dbReference type="PATRIC" id="fig|1359168.3.peg.619"/>
<dbReference type="FunFam" id="2.40.30.10:FF:000004">
    <property type="entry name" value="50S ribosomal protein L3"/>
    <property type="match status" value="1"/>
</dbReference>
<protein>
    <recommendedName>
        <fullName evidence="7">50S ribosomal protein L3</fullName>
    </recommendedName>
</protein>
<dbReference type="GO" id="GO:0005840">
    <property type="term" value="C:ribosome"/>
    <property type="evidence" value="ECO:0007669"/>
    <property type="project" value="UniProtKB-UniRule"/>
</dbReference>
<comment type="similarity">
    <text evidence="1">Belongs to the universal ribosomal protein uL3 family.</text>
</comment>